<gene>
    <name evidence="1" type="ORF">F1189_31310</name>
</gene>
<dbReference type="Proteomes" id="UP000325255">
    <property type="component" value="Unassembled WGS sequence"/>
</dbReference>
<reference evidence="1 2" key="1">
    <citation type="submission" date="2019-09" db="EMBL/GenBank/DDBJ databases">
        <title>Genome sequence of Rhodovastum atsumiense, a diverse member of the Acetobacteraceae family of non-sulfur purple photosynthetic bacteria.</title>
        <authorList>
            <person name="Meyer T."/>
            <person name="Kyndt J."/>
        </authorList>
    </citation>
    <scope>NUCLEOTIDE SEQUENCE [LARGE SCALE GENOMIC DNA]</scope>
    <source>
        <strain evidence="1 2">DSM 21279</strain>
    </source>
</reference>
<proteinExistence type="predicted"/>
<comment type="caution">
    <text evidence="1">The sequence shown here is derived from an EMBL/GenBank/DDBJ whole genome shotgun (WGS) entry which is preliminary data.</text>
</comment>
<organism evidence="1 2">
    <name type="scientific">Rhodovastum atsumiense</name>
    <dbReference type="NCBI Taxonomy" id="504468"/>
    <lineage>
        <taxon>Bacteria</taxon>
        <taxon>Pseudomonadati</taxon>
        <taxon>Pseudomonadota</taxon>
        <taxon>Alphaproteobacteria</taxon>
        <taxon>Acetobacterales</taxon>
        <taxon>Acetobacteraceae</taxon>
        <taxon>Rhodovastum</taxon>
    </lineage>
</organism>
<evidence type="ECO:0000313" key="2">
    <source>
        <dbReference type="Proteomes" id="UP000325255"/>
    </source>
</evidence>
<evidence type="ECO:0000313" key="1">
    <source>
        <dbReference type="EMBL" id="KAA5607975.1"/>
    </source>
</evidence>
<name>A0A5M6IJW7_9PROT</name>
<sequence length="135" mass="15234">MRLAAGRGVASITRYALQLYSISYILRANPDPGRDLCLLLNDHPIWHGSDPDGTAPRPKSRLIIFNLGEFEFTGAARLTLRKTTSGDTVHVDTRWITTTDESSGGFDLAYNLQGDEVYNIYFNVIWHEFGTKWAR</sequence>
<accession>A0A5M6IJW7</accession>
<dbReference type="AlphaFoldDB" id="A0A5M6IJW7"/>
<dbReference type="EMBL" id="VWPK01000120">
    <property type="protein sequence ID" value="KAA5607975.1"/>
    <property type="molecule type" value="Genomic_DNA"/>
</dbReference>
<dbReference type="RefSeq" id="WP_150045785.1">
    <property type="nucleotide sequence ID" value="NZ_OW485601.1"/>
</dbReference>
<keyword evidence="2" id="KW-1185">Reference proteome</keyword>
<protein>
    <submittedName>
        <fullName evidence="1">Uncharacterized protein</fullName>
    </submittedName>
</protein>